<protein>
    <submittedName>
        <fullName evidence="2">ISXO2 transposase-like protein</fullName>
    </submittedName>
</protein>
<keyword evidence="3" id="KW-1185">Reference proteome</keyword>
<proteinExistence type="predicted"/>
<feature type="domain" description="ISXO2-like transposase" evidence="1">
    <location>
        <begin position="150"/>
        <end position="307"/>
    </location>
</feature>
<comment type="caution">
    <text evidence="2">The sequence shown here is derived from an EMBL/GenBank/DDBJ whole genome shotgun (WGS) entry which is preliminary data.</text>
</comment>
<evidence type="ECO:0000259" key="1">
    <source>
        <dbReference type="SMART" id="SM01126"/>
    </source>
</evidence>
<dbReference type="Proteomes" id="UP000245523">
    <property type="component" value="Unassembled WGS sequence"/>
</dbReference>
<sequence length="351" mass="40087">MSEVNVVYQMYNTLSKQDKMRFMQMLGMPTKMTEIIDSTTMEEFLDKYRFHDGVFCPHCGLVDCKKNGKTKTGHQRFVCKGCGKTFTYATRTIFHGAKLDLETYMKYVHCMMHGMTVRASAYECKISKNAAFFLRHKILDALQEMQAKVKLDGIVEADETFFRISFKGNHSNSERFSMPREPHLRGERAKKRGVSLEQVCVPCAVNRDGKSIAKIANLGRPSVAALSSVLGGRIAPDAVLCTDKLNSYVGFAEQEEINLLQLKSNRRTNGTLGIQHINGYHSQLKSFMVRFHGVATKYLNNYLVWHNLRNYAEGDFHLKESNWEKHNAVAIYDDSKWTYMDRPPIPLPLVA</sequence>
<evidence type="ECO:0000313" key="3">
    <source>
        <dbReference type="Proteomes" id="UP000245523"/>
    </source>
</evidence>
<dbReference type="SMART" id="SM01126">
    <property type="entry name" value="DDE_Tnp_IS1595"/>
    <property type="match status" value="1"/>
</dbReference>
<gene>
    <name evidence="2" type="ORF">B0H50_11633</name>
</gene>
<accession>A0ABX5LLB2</accession>
<dbReference type="RefSeq" id="WP_109587552.1">
    <property type="nucleotide sequence ID" value="NZ_QGHD01000016.1"/>
</dbReference>
<dbReference type="EMBL" id="QGHD01000016">
    <property type="protein sequence ID" value="PWK96649.1"/>
    <property type="molecule type" value="Genomic_DNA"/>
</dbReference>
<dbReference type="Pfam" id="PF12762">
    <property type="entry name" value="DDE_Tnp_IS1595"/>
    <property type="match status" value="1"/>
</dbReference>
<reference evidence="2 3" key="1">
    <citation type="submission" date="2018-05" db="EMBL/GenBank/DDBJ databases">
        <title>Animal gut microbial communities from fecal samples from Wisconsin, USA.</title>
        <authorList>
            <person name="Neumann A."/>
        </authorList>
    </citation>
    <scope>NUCLEOTIDE SEQUENCE [LARGE SCALE GENOMIC DNA]</scope>
    <source>
        <strain evidence="2 3">UWS4</strain>
    </source>
</reference>
<evidence type="ECO:0000313" key="2">
    <source>
        <dbReference type="EMBL" id="PWK96649.1"/>
    </source>
</evidence>
<dbReference type="NCBIfam" id="NF033547">
    <property type="entry name" value="transpos_IS1595"/>
    <property type="match status" value="1"/>
</dbReference>
<dbReference type="InterPro" id="IPR024445">
    <property type="entry name" value="Tnp_ISXO2-like"/>
</dbReference>
<organism evidence="2 3">
    <name type="scientific">Hallerella porci</name>
    <dbReference type="NCBI Taxonomy" id="1945871"/>
    <lineage>
        <taxon>Bacteria</taxon>
        <taxon>Pseudomonadati</taxon>
        <taxon>Fibrobacterota</taxon>
        <taxon>Fibrobacteria</taxon>
        <taxon>Fibrobacterales</taxon>
        <taxon>Fibrobacteraceae</taxon>
        <taxon>Hallerella</taxon>
    </lineage>
</organism>
<name>A0ABX5LLB2_9BACT</name>